<reference evidence="2 3" key="1">
    <citation type="submission" date="2017-06" db="EMBL/GenBank/DDBJ databases">
        <title>Complete genome sequence of Paenibacillus odorifer CBA7130.</title>
        <authorList>
            <person name="Nam Y.-D."/>
            <person name="Kang J."/>
            <person name="Chung W.-H."/>
        </authorList>
    </citation>
    <scope>NUCLEOTIDE SEQUENCE [LARGE SCALE GENOMIC DNA]</scope>
    <source>
        <strain evidence="2 3">CBA7130</strain>
    </source>
</reference>
<dbReference type="EMBL" id="CP021965">
    <property type="protein sequence ID" value="AWV33035.1"/>
    <property type="molecule type" value="Genomic_DNA"/>
</dbReference>
<dbReference type="Proteomes" id="UP000249163">
    <property type="component" value="Chromosome"/>
</dbReference>
<evidence type="ECO:0000259" key="1">
    <source>
        <dbReference type="Pfam" id="PF01909"/>
    </source>
</evidence>
<dbReference type="Pfam" id="PF01909">
    <property type="entry name" value="NTP_transf_2"/>
    <property type="match status" value="1"/>
</dbReference>
<dbReference type="InterPro" id="IPR043519">
    <property type="entry name" value="NT_sf"/>
</dbReference>
<gene>
    <name evidence="2" type="ORF">CD191_10625</name>
</gene>
<dbReference type="AlphaFoldDB" id="A0AAD0KH24"/>
<sequence>MGISYGGRQIKVFLQGSYANNTNVRTQSDVDIAVVEEDTFRTQYRSGVSDSNYGFVNVPSRSKTF</sequence>
<protein>
    <recommendedName>
        <fullName evidence="1">Polymerase nucleotidyl transferase domain-containing protein</fullName>
    </recommendedName>
</protein>
<feature type="domain" description="Polymerase nucleotidyl transferase" evidence="1">
    <location>
        <begin position="9"/>
        <end position="41"/>
    </location>
</feature>
<accession>A0AAD0KH24</accession>
<dbReference type="InterPro" id="IPR002934">
    <property type="entry name" value="Polymerase_NTP_transf_dom"/>
</dbReference>
<dbReference type="GO" id="GO:0016779">
    <property type="term" value="F:nucleotidyltransferase activity"/>
    <property type="evidence" value="ECO:0007669"/>
    <property type="project" value="InterPro"/>
</dbReference>
<evidence type="ECO:0000313" key="2">
    <source>
        <dbReference type="EMBL" id="AWV33035.1"/>
    </source>
</evidence>
<name>A0AAD0KH24_9BACL</name>
<dbReference type="Gene3D" id="3.30.460.10">
    <property type="entry name" value="Beta Polymerase, domain 2"/>
    <property type="match status" value="1"/>
</dbReference>
<dbReference type="SUPFAM" id="SSF81301">
    <property type="entry name" value="Nucleotidyltransferase"/>
    <property type="match status" value="1"/>
</dbReference>
<organism evidence="2 3">
    <name type="scientific">Paenibacillus odorifer</name>
    <dbReference type="NCBI Taxonomy" id="189426"/>
    <lineage>
        <taxon>Bacteria</taxon>
        <taxon>Bacillati</taxon>
        <taxon>Bacillota</taxon>
        <taxon>Bacilli</taxon>
        <taxon>Bacillales</taxon>
        <taxon>Paenibacillaceae</taxon>
        <taxon>Paenibacillus</taxon>
    </lineage>
</organism>
<evidence type="ECO:0000313" key="3">
    <source>
        <dbReference type="Proteomes" id="UP000249163"/>
    </source>
</evidence>
<proteinExistence type="predicted"/>